<gene>
    <name evidence="1" type="ORF">ILUMI_14394</name>
</gene>
<accession>A0A8K0GA19</accession>
<organism evidence="1 2">
    <name type="scientific">Ignelater luminosus</name>
    <name type="common">Cucubano</name>
    <name type="synonym">Pyrophorus luminosus</name>
    <dbReference type="NCBI Taxonomy" id="2038154"/>
    <lineage>
        <taxon>Eukaryota</taxon>
        <taxon>Metazoa</taxon>
        <taxon>Ecdysozoa</taxon>
        <taxon>Arthropoda</taxon>
        <taxon>Hexapoda</taxon>
        <taxon>Insecta</taxon>
        <taxon>Pterygota</taxon>
        <taxon>Neoptera</taxon>
        <taxon>Endopterygota</taxon>
        <taxon>Coleoptera</taxon>
        <taxon>Polyphaga</taxon>
        <taxon>Elateriformia</taxon>
        <taxon>Elateroidea</taxon>
        <taxon>Elateridae</taxon>
        <taxon>Agrypninae</taxon>
        <taxon>Pyrophorini</taxon>
        <taxon>Ignelater</taxon>
    </lineage>
</organism>
<proteinExistence type="predicted"/>
<dbReference type="Gene3D" id="3.30.420.10">
    <property type="entry name" value="Ribonuclease H-like superfamily/Ribonuclease H"/>
    <property type="match status" value="1"/>
</dbReference>
<dbReference type="GO" id="GO:0003676">
    <property type="term" value="F:nucleic acid binding"/>
    <property type="evidence" value="ECO:0007669"/>
    <property type="project" value="InterPro"/>
</dbReference>
<reference evidence="1" key="1">
    <citation type="submission" date="2019-08" db="EMBL/GenBank/DDBJ databases">
        <title>The genome of the North American firefly Photinus pyralis.</title>
        <authorList>
            <consortium name="Photinus pyralis genome working group"/>
            <person name="Fallon T.R."/>
            <person name="Sander Lower S.E."/>
            <person name="Weng J.-K."/>
        </authorList>
    </citation>
    <scope>NUCLEOTIDE SEQUENCE</scope>
    <source>
        <strain evidence="1">TRF0915ILg1</strain>
        <tissue evidence="1">Whole body</tissue>
    </source>
</reference>
<dbReference type="EMBL" id="VTPC01023075">
    <property type="protein sequence ID" value="KAF2891779.1"/>
    <property type="molecule type" value="Genomic_DNA"/>
</dbReference>
<dbReference type="OrthoDB" id="6774450at2759"/>
<evidence type="ECO:0000313" key="1">
    <source>
        <dbReference type="EMBL" id="KAF2891779.1"/>
    </source>
</evidence>
<keyword evidence="2" id="KW-1185">Reference proteome</keyword>
<protein>
    <submittedName>
        <fullName evidence="1">Uncharacterized protein</fullName>
    </submittedName>
</protein>
<sequence length="323" mass="37359">MDIKQADDKPFTYRPFRLSYSEREKSVAYLGLELSDDEVKPGEDKIKVVQNFSPPTEDSFFKKYLIPQIARWWLLLQEYDFDIQYRFGTKMKHIDCLSRNPPKREDSTVLEVLSKPPQTDYERQIYKDYSLRNNRVYGIITAGIKWVIPCGMRQHVVQNAHNEMECDGIWSDILRVVPHAYRQSNKSGFLHPIPKVPVPFHTIHIDHLGPFEKTARKGERYNATIPFSSAALTADNDWGEELLKVQFALNNTLSCVTRKTPNELLMRYKPKSITTAALIAETDISDQAEQQVQKESFDRHRKAAPAYQKGNLVLVQKNVPVES</sequence>
<dbReference type="Proteomes" id="UP000801492">
    <property type="component" value="Unassembled WGS sequence"/>
</dbReference>
<evidence type="ECO:0000313" key="2">
    <source>
        <dbReference type="Proteomes" id="UP000801492"/>
    </source>
</evidence>
<dbReference type="AlphaFoldDB" id="A0A8K0GA19"/>
<dbReference type="PANTHER" id="PTHR34072:SF52">
    <property type="entry name" value="RIBONUCLEASE H"/>
    <property type="match status" value="1"/>
</dbReference>
<name>A0A8K0GA19_IGNLU</name>
<dbReference type="PANTHER" id="PTHR34072">
    <property type="entry name" value="ENZYMATIC POLYPROTEIN-RELATED"/>
    <property type="match status" value="1"/>
</dbReference>
<comment type="caution">
    <text evidence="1">The sequence shown here is derived from an EMBL/GenBank/DDBJ whole genome shotgun (WGS) entry which is preliminary data.</text>
</comment>
<dbReference type="InterPro" id="IPR036397">
    <property type="entry name" value="RNaseH_sf"/>
</dbReference>